<dbReference type="EMBL" id="CM044701">
    <property type="protein sequence ID" value="KAI5683700.1"/>
    <property type="molecule type" value="Genomic_DNA"/>
</dbReference>
<evidence type="ECO:0000313" key="1">
    <source>
        <dbReference type="EMBL" id="KAI5683700.1"/>
    </source>
</evidence>
<organism evidence="1 2">
    <name type="scientific">Catharanthus roseus</name>
    <name type="common">Madagascar periwinkle</name>
    <name type="synonym">Vinca rosea</name>
    <dbReference type="NCBI Taxonomy" id="4058"/>
    <lineage>
        <taxon>Eukaryota</taxon>
        <taxon>Viridiplantae</taxon>
        <taxon>Streptophyta</taxon>
        <taxon>Embryophyta</taxon>
        <taxon>Tracheophyta</taxon>
        <taxon>Spermatophyta</taxon>
        <taxon>Magnoliopsida</taxon>
        <taxon>eudicotyledons</taxon>
        <taxon>Gunneridae</taxon>
        <taxon>Pentapetalae</taxon>
        <taxon>asterids</taxon>
        <taxon>lamiids</taxon>
        <taxon>Gentianales</taxon>
        <taxon>Apocynaceae</taxon>
        <taxon>Rauvolfioideae</taxon>
        <taxon>Vinceae</taxon>
        <taxon>Catharanthinae</taxon>
        <taxon>Catharanthus</taxon>
    </lineage>
</organism>
<accession>A0ACC0CFM7</accession>
<evidence type="ECO:0000313" key="2">
    <source>
        <dbReference type="Proteomes" id="UP001060085"/>
    </source>
</evidence>
<dbReference type="Proteomes" id="UP001060085">
    <property type="component" value="Linkage Group LG01"/>
</dbReference>
<sequence length="163" mass="18752">MRWKFKDWKVAHNFNLLEVDAYSYSFEFSVDFNCVLNGGDRNGNAHVSSYEVLDFLYCCIDLGLVDLNSISYHYTWTNNTVWSKIDRAMCMQSQFTSGLQASARKLKLLKTPLKAVNKNHFGHISTKADIAREDLKVAQYSLHDILQNTTLREAVTDLQEKTT</sequence>
<reference evidence="2" key="1">
    <citation type="journal article" date="2023" name="Nat. Plants">
        <title>Single-cell RNA sequencing provides a high-resolution roadmap for understanding the multicellular compartmentation of specialized metabolism.</title>
        <authorList>
            <person name="Sun S."/>
            <person name="Shen X."/>
            <person name="Li Y."/>
            <person name="Li Y."/>
            <person name="Wang S."/>
            <person name="Li R."/>
            <person name="Zhang H."/>
            <person name="Shen G."/>
            <person name="Guo B."/>
            <person name="Wei J."/>
            <person name="Xu J."/>
            <person name="St-Pierre B."/>
            <person name="Chen S."/>
            <person name="Sun C."/>
        </authorList>
    </citation>
    <scope>NUCLEOTIDE SEQUENCE [LARGE SCALE GENOMIC DNA]</scope>
</reference>
<comment type="caution">
    <text evidence="1">The sequence shown here is derived from an EMBL/GenBank/DDBJ whole genome shotgun (WGS) entry which is preliminary data.</text>
</comment>
<protein>
    <submittedName>
        <fullName evidence="1">Uncharacterized protein</fullName>
    </submittedName>
</protein>
<proteinExistence type="predicted"/>
<keyword evidence="2" id="KW-1185">Reference proteome</keyword>
<name>A0ACC0CFM7_CATRO</name>
<gene>
    <name evidence="1" type="ORF">M9H77_04928</name>
</gene>